<organism evidence="2 3">
    <name type="scientific">Thiocapsa roseopersicina</name>
    <dbReference type="NCBI Taxonomy" id="1058"/>
    <lineage>
        <taxon>Bacteria</taxon>
        <taxon>Pseudomonadati</taxon>
        <taxon>Pseudomonadota</taxon>
        <taxon>Gammaproteobacteria</taxon>
        <taxon>Chromatiales</taxon>
        <taxon>Chromatiaceae</taxon>
        <taxon>Thiocapsa</taxon>
    </lineage>
</organism>
<protein>
    <submittedName>
        <fullName evidence="2">General secretion pathway protein N</fullName>
    </submittedName>
</protein>
<feature type="region of interest" description="Disordered" evidence="1">
    <location>
        <begin position="28"/>
        <end position="62"/>
    </location>
</feature>
<keyword evidence="3" id="KW-1185">Reference proteome</keyword>
<reference evidence="3" key="1">
    <citation type="submission" date="2016-10" db="EMBL/GenBank/DDBJ databases">
        <authorList>
            <person name="Varghese N."/>
            <person name="Submissions S."/>
        </authorList>
    </citation>
    <scope>NUCLEOTIDE SEQUENCE [LARGE SCALE GENOMIC DNA]</scope>
    <source>
        <strain evidence="3">DSM 217</strain>
    </source>
</reference>
<dbReference type="EMBL" id="FNNZ01000015">
    <property type="protein sequence ID" value="SDX15076.1"/>
    <property type="molecule type" value="Genomic_DNA"/>
</dbReference>
<dbReference type="Proteomes" id="UP000198816">
    <property type="component" value="Unassembled WGS sequence"/>
</dbReference>
<sequence length="192" mass="21073">MIKWLPGFVVLTLILLLALQWKDWPPGPSRAGLDASSSAVPNAPVGSEPDAAAQLPPPDPKDAYASVTDRPLFRPQRRPDEEVDPDAQATLEPDVLTSLEGMNLSAVIITPTLVSAWIQDPNEPRLRRLRIGDDLEGWSVQTILPDRILLERQGEQDALILRDYGKTPSPAAPMPVPRRPPRVLQPADPPDQ</sequence>
<name>A0A1H2ZCL4_THIRO</name>
<dbReference type="AlphaFoldDB" id="A0A1H2ZCL4"/>
<proteinExistence type="predicted"/>
<evidence type="ECO:0000256" key="1">
    <source>
        <dbReference type="SAM" id="MobiDB-lite"/>
    </source>
</evidence>
<dbReference type="RefSeq" id="WP_245731919.1">
    <property type="nucleotide sequence ID" value="NZ_FNNZ01000015.1"/>
</dbReference>
<gene>
    <name evidence="2" type="ORF">SAMN05421783_11561</name>
</gene>
<dbReference type="STRING" id="1058.SAMN05421783_11561"/>
<evidence type="ECO:0000313" key="2">
    <source>
        <dbReference type="EMBL" id="SDX15076.1"/>
    </source>
</evidence>
<feature type="region of interest" description="Disordered" evidence="1">
    <location>
        <begin position="164"/>
        <end position="192"/>
    </location>
</feature>
<accession>A0A1H2ZCL4</accession>
<evidence type="ECO:0000313" key="3">
    <source>
        <dbReference type="Proteomes" id="UP000198816"/>
    </source>
</evidence>